<name>A0A1F5S4I7_9BACT</name>
<accession>A0A1F5S4I7</accession>
<gene>
    <name evidence="1" type="ORF">A2257_02355</name>
</gene>
<dbReference type="AlphaFoldDB" id="A0A1F5S4I7"/>
<reference evidence="1 2" key="1">
    <citation type="journal article" date="2016" name="Nat. Commun.">
        <title>Thousands of microbial genomes shed light on interconnected biogeochemical processes in an aquifer system.</title>
        <authorList>
            <person name="Anantharaman K."/>
            <person name="Brown C.T."/>
            <person name="Hug L.A."/>
            <person name="Sharon I."/>
            <person name="Castelle C.J."/>
            <person name="Probst A.J."/>
            <person name="Thomas B.C."/>
            <person name="Singh A."/>
            <person name="Wilkins M.J."/>
            <person name="Karaoz U."/>
            <person name="Brodie E.L."/>
            <person name="Williams K.H."/>
            <person name="Hubbard S.S."/>
            <person name="Banfield J.F."/>
        </authorList>
    </citation>
    <scope>NUCLEOTIDE SEQUENCE [LARGE SCALE GENOMIC DNA]</scope>
</reference>
<dbReference type="Proteomes" id="UP000177407">
    <property type="component" value="Unassembled WGS sequence"/>
</dbReference>
<evidence type="ECO:0000313" key="2">
    <source>
        <dbReference type="Proteomes" id="UP000177407"/>
    </source>
</evidence>
<proteinExistence type="predicted"/>
<dbReference type="EMBL" id="MFGA01000002">
    <property type="protein sequence ID" value="OGF21620.1"/>
    <property type="molecule type" value="Genomic_DNA"/>
</dbReference>
<sequence length="646" mass="73752">MSERNPAFLQTKYRDLSSSEEVTKIAVNTETKTGAKVSEKPEARIQNYLDYISNSIDPNNPRREEKLARFKQSLYDGHIIKPAEVPEAYFNTQRRLAREQGHGDMEIGKEQRKQLIEVIITDQKSSLDNWVDYMASPDAVYPDWLKYWAMRSILGMGEYDKEKKQFGKRRKDTVKSFPDLDREALAYVLDAVEKKYRPQVETQLAKEKEEEIELTEADLEEITLEEATTIEDEQHTKKQEQQAFKKLLQGESFAKLYAWAIEKVTPASQEQLADTRGEWIKYPKGSDHTPLVQSLQGHGTGWCTAGESTARTQLDGGDFYVFYSLDPKGKPTVPRAAIRMQENSIAEVRGVFGQDQNLDPHIGTVVQDKLKEFPDGKLYEKKNADMKHLTVIENKMKKEQELSRADLVFFYALNSPIQGFGYKPDPRIQELRQQRDPKADAPVCFDCEPDQIAHTQSEVNENTKAYVGQLFPNIFQQLKDLEYVYTAFPEGKIVRSTIEIGGKTKNELVAEMKGKNIQISGYAQSILDSKDFITAKKSEPTDLVRLKVGDLGLEGNPTTDQIYQKIKELGLELCPAEVGPQYRLQYADQPTDEYLYIGMKQIAGSGGYPDVFGLRRGDAGLWLDVDWAEPARRWSSVAQFVFRLRK</sequence>
<protein>
    <submittedName>
        <fullName evidence="1">Uncharacterized protein</fullName>
    </submittedName>
</protein>
<comment type="caution">
    <text evidence="1">The sequence shown here is derived from an EMBL/GenBank/DDBJ whole genome shotgun (WGS) entry which is preliminary data.</text>
</comment>
<evidence type="ECO:0000313" key="1">
    <source>
        <dbReference type="EMBL" id="OGF21620.1"/>
    </source>
</evidence>
<organism evidence="1 2">
    <name type="scientific">Candidatus Falkowbacteria bacterium RIFOXYA2_FULL_38_12</name>
    <dbReference type="NCBI Taxonomy" id="1797993"/>
    <lineage>
        <taxon>Bacteria</taxon>
        <taxon>Candidatus Falkowiibacteriota</taxon>
    </lineage>
</organism>